<dbReference type="Proteomes" id="UP001066276">
    <property type="component" value="Chromosome 3_2"/>
</dbReference>
<comment type="caution">
    <text evidence="2">The sequence shown here is derived from an EMBL/GenBank/DDBJ whole genome shotgun (WGS) entry which is preliminary data.</text>
</comment>
<sequence length="107" mass="12345">MRHTPRRGRTFCPNQHRQRRLQAHEWNDNGGFFPDPETGRPGGGNTRQPATLRGKRSLGRLVQVLAEGNARIVKVPRGDVINDSWRVRRCFYGRGVYEAPTRHLLME</sequence>
<evidence type="ECO:0000313" key="3">
    <source>
        <dbReference type="Proteomes" id="UP001066276"/>
    </source>
</evidence>
<dbReference type="AlphaFoldDB" id="A0AAV7TV90"/>
<feature type="region of interest" description="Disordered" evidence="1">
    <location>
        <begin position="25"/>
        <end position="51"/>
    </location>
</feature>
<keyword evidence="3" id="KW-1185">Reference proteome</keyword>
<gene>
    <name evidence="2" type="ORF">NDU88_005374</name>
</gene>
<protein>
    <submittedName>
        <fullName evidence="2">Uncharacterized protein</fullName>
    </submittedName>
</protein>
<proteinExistence type="predicted"/>
<reference evidence="2" key="1">
    <citation type="journal article" date="2022" name="bioRxiv">
        <title>Sequencing and chromosome-scale assembly of the giantPleurodeles waltlgenome.</title>
        <authorList>
            <person name="Brown T."/>
            <person name="Elewa A."/>
            <person name="Iarovenko S."/>
            <person name="Subramanian E."/>
            <person name="Araus A.J."/>
            <person name="Petzold A."/>
            <person name="Susuki M."/>
            <person name="Suzuki K.-i.T."/>
            <person name="Hayashi T."/>
            <person name="Toyoda A."/>
            <person name="Oliveira C."/>
            <person name="Osipova E."/>
            <person name="Leigh N.D."/>
            <person name="Simon A."/>
            <person name="Yun M.H."/>
        </authorList>
    </citation>
    <scope>NUCLEOTIDE SEQUENCE</scope>
    <source>
        <strain evidence="2">20211129_DDA</strain>
        <tissue evidence="2">Liver</tissue>
    </source>
</reference>
<organism evidence="2 3">
    <name type="scientific">Pleurodeles waltl</name>
    <name type="common">Iberian ribbed newt</name>
    <dbReference type="NCBI Taxonomy" id="8319"/>
    <lineage>
        <taxon>Eukaryota</taxon>
        <taxon>Metazoa</taxon>
        <taxon>Chordata</taxon>
        <taxon>Craniata</taxon>
        <taxon>Vertebrata</taxon>
        <taxon>Euteleostomi</taxon>
        <taxon>Amphibia</taxon>
        <taxon>Batrachia</taxon>
        <taxon>Caudata</taxon>
        <taxon>Salamandroidea</taxon>
        <taxon>Salamandridae</taxon>
        <taxon>Pleurodelinae</taxon>
        <taxon>Pleurodeles</taxon>
    </lineage>
</organism>
<evidence type="ECO:0000313" key="2">
    <source>
        <dbReference type="EMBL" id="KAJ1180150.1"/>
    </source>
</evidence>
<name>A0AAV7TV90_PLEWA</name>
<evidence type="ECO:0000256" key="1">
    <source>
        <dbReference type="SAM" id="MobiDB-lite"/>
    </source>
</evidence>
<accession>A0AAV7TV90</accession>
<dbReference type="EMBL" id="JANPWB010000006">
    <property type="protein sequence ID" value="KAJ1180150.1"/>
    <property type="molecule type" value="Genomic_DNA"/>
</dbReference>